<comment type="caution">
    <text evidence="1">The sequence shown here is derived from an EMBL/GenBank/DDBJ whole genome shotgun (WGS) entry which is preliminary data.</text>
</comment>
<evidence type="ECO:0000313" key="2">
    <source>
        <dbReference type="Proteomes" id="UP000218767"/>
    </source>
</evidence>
<reference evidence="2" key="1">
    <citation type="submission" date="2017-08" db="EMBL/GenBank/DDBJ databases">
        <title>A dynamic microbial community with high functional redundancy inhabits the cold, oxic subseafloor aquifer.</title>
        <authorList>
            <person name="Tully B.J."/>
            <person name="Wheat C.G."/>
            <person name="Glazer B.T."/>
            <person name="Huber J.A."/>
        </authorList>
    </citation>
    <scope>NUCLEOTIDE SEQUENCE [LARGE SCALE GENOMIC DNA]</scope>
</reference>
<dbReference type="EMBL" id="NVUL01000015">
    <property type="protein sequence ID" value="PCI79712.1"/>
    <property type="molecule type" value="Genomic_DNA"/>
</dbReference>
<sequence>MVIQLPATRAHAAEAQALPPTEYGQPNLQGVWFYGSGTPFSRPTNLGEKKVYSEAEAMSVRQSLVDADNAKLANQDPNRAAPVAGAPISQDADHEFASSRIDLVKIDGEYRTSQIVSPENGRWPYRAGALDFFERFQSEGHGAFDGPEIRPVSERCVGPNGGPAAPMIGWFYNANMQIIQTEDYFIILAEMNHDVRIIPLNREQASKPFPQWMGNSHGHWDGDTLVVETTSFRPEQSWFAFRMSDQLATTERFRMSSENEIYYSLTLTDPEMLTEPVVVEKNIARRPPGENIYEYACHEGNYSMPSILAGARRQESE</sequence>
<gene>
    <name evidence="1" type="ORF">COB20_04435</name>
</gene>
<dbReference type="Proteomes" id="UP000218767">
    <property type="component" value="Unassembled WGS sequence"/>
</dbReference>
<accession>A0A2A4XAN3</accession>
<evidence type="ECO:0000313" key="1">
    <source>
        <dbReference type="EMBL" id="PCI79712.1"/>
    </source>
</evidence>
<name>A0A2A4XAN3_9GAMM</name>
<organism evidence="1 2">
    <name type="scientific">SAR86 cluster bacterium</name>
    <dbReference type="NCBI Taxonomy" id="2030880"/>
    <lineage>
        <taxon>Bacteria</taxon>
        <taxon>Pseudomonadati</taxon>
        <taxon>Pseudomonadota</taxon>
        <taxon>Gammaproteobacteria</taxon>
        <taxon>SAR86 cluster</taxon>
    </lineage>
</organism>
<proteinExistence type="predicted"/>
<dbReference type="AlphaFoldDB" id="A0A2A4XAN3"/>
<protein>
    <submittedName>
        <fullName evidence="1">Uncharacterized protein</fullName>
    </submittedName>
</protein>